<keyword evidence="1 3" id="KW-0963">Cytoplasm</keyword>
<evidence type="ECO:0000256" key="1">
    <source>
        <dbReference type="ARBA" id="ARBA00022490"/>
    </source>
</evidence>
<evidence type="ECO:0000313" key="5">
    <source>
        <dbReference type="EMBL" id="QQD19762.1"/>
    </source>
</evidence>
<organism evidence="5 6">
    <name type="scientific">Spongiibacter nanhainus</name>
    <dbReference type="NCBI Taxonomy" id="2794344"/>
    <lineage>
        <taxon>Bacteria</taxon>
        <taxon>Pseudomonadati</taxon>
        <taxon>Pseudomonadota</taxon>
        <taxon>Gammaproteobacteria</taxon>
        <taxon>Cellvibrionales</taxon>
        <taxon>Spongiibacteraceae</taxon>
        <taxon>Spongiibacter</taxon>
    </lineage>
</organism>
<dbReference type="InterPro" id="IPR036873">
    <property type="entry name" value="Rhodanese-like_dom_sf"/>
</dbReference>
<dbReference type="InterPro" id="IPR050229">
    <property type="entry name" value="GlpE_sulfurtransferase"/>
</dbReference>
<dbReference type="NCBIfam" id="NF001195">
    <property type="entry name" value="PRK00162.1"/>
    <property type="match status" value="1"/>
</dbReference>
<dbReference type="PROSITE" id="PS50206">
    <property type="entry name" value="RHODANESE_3"/>
    <property type="match status" value="1"/>
</dbReference>
<comment type="function">
    <text evidence="3">Transferase that catalyzes the transfer of sulfur from thiosulfate to thiophilic acceptors such as cyanide or dithiols. May function in a CysM-independent thiosulfate assimilation pathway by catalyzing the conversion of thiosulfate to sulfite, which can then be used for L-cysteine biosynthesis.</text>
</comment>
<dbReference type="RefSeq" id="WP_198571246.1">
    <property type="nucleotide sequence ID" value="NZ_CP066167.1"/>
</dbReference>
<keyword evidence="6" id="KW-1185">Reference proteome</keyword>
<dbReference type="GO" id="GO:0004792">
    <property type="term" value="F:thiosulfate-cyanide sulfurtransferase activity"/>
    <property type="evidence" value="ECO:0007669"/>
    <property type="project" value="UniProtKB-UniRule"/>
</dbReference>
<comment type="subcellular location">
    <subcellularLocation>
        <location evidence="3">Cytoplasm</location>
    </subcellularLocation>
</comment>
<proteinExistence type="inferred from homology"/>
<evidence type="ECO:0000256" key="3">
    <source>
        <dbReference type="HAMAP-Rule" id="MF_01009"/>
    </source>
</evidence>
<dbReference type="Pfam" id="PF00581">
    <property type="entry name" value="Rhodanese"/>
    <property type="match status" value="1"/>
</dbReference>
<dbReference type="AlphaFoldDB" id="A0A7T4URQ5"/>
<feature type="active site" description="Cysteine persulfide intermediate" evidence="3">
    <location>
        <position position="65"/>
    </location>
</feature>
<dbReference type="GO" id="GO:0005737">
    <property type="term" value="C:cytoplasm"/>
    <property type="evidence" value="ECO:0007669"/>
    <property type="project" value="UniProtKB-SubCell"/>
</dbReference>
<accession>A0A7T4URQ5</accession>
<dbReference type="KEGG" id="snan:I6N98_07940"/>
<dbReference type="CDD" id="cd01444">
    <property type="entry name" value="GlpE_ST"/>
    <property type="match status" value="1"/>
</dbReference>
<evidence type="ECO:0000313" key="6">
    <source>
        <dbReference type="Proteomes" id="UP000596063"/>
    </source>
</evidence>
<name>A0A7T4URQ5_9GAMM</name>
<feature type="domain" description="Rhodanese" evidence="4">
    <location>
        <begin position="17"/>
        <end position="105"/>
    </location>
</feature>
<dbReference type="InterPro" id="IPR023695">
    <property type="entry name" value="Thiosulf_sulfurTrfase"/>
</dbReference>
<dbReference type="HAMAP" id="MF_01009">
    <property type="entry name" value="Thiosulf_sulfurtr"/>
    <property type="match status" value="1"/>
</dbReference>
<comment type="similarity">
    <text evidence="3">Belongs to the GlpE family.</text>
</comment>
<dbReference type="Proteomes" id="UP000596063">
    <property type="component" value="Chromosome"/>
</dbReference>
<sequence>MSTFKHLSVDQAQQLLQDDNCQIVDIRDQQSYSLNHIEGATHLHNENVAGFVDAADKNAPLIVYCYHGNSSQGAAQYFANQGFAEVYSMDGGFEQWRQLYPSVSDN</sequence>
<dbReference type="SMART" id="SM00450">
    <property type="entry name" value="RHOD"/>
    <property type="match status" value="1"/>
</dbReference>
<dbReference type="EC" id="2.8.1.1" evidence="3"/>
<gene>
    <name evidence="3 5" type="primary">glpE</name>
    <name evidence="5" type="ORF">I6N98_07940</name>
</gene>
<reference evidence="5 6" key="1">
    <citation type="submission" date="2020-12" db="EMBL/GenBank/DDBJ databases">
        <authorList>
            <person name="Shan Y."/>
        </authorList>
    </citation>
    <scope>NUCLEOTIDE SEQUENCE [LARGE SCALE GENOMIC DNA]</scope>
    <source>
        <strain evidence="6">csc3.9</strain>
    </source>
</reference>
<dbReference type="PANTHER" id="PTHR43031:SF6">
    <property type="entry name" value="THIOSULFATE SULFURTRANSFERASE GLPE"/>
    <property type="match status" value="1"/>
</dbReference>
<dbReference type="InterPro" id="IPR001763">
    <property type="entry name" value="Rhodanese-like_dom"/>
</dbReference>
<dbReference type="EMBL" id="CP066167">
    <property type="protein sequence ID" value="QQD19762.1"/>
    <property type="molecule type" value="Genomic_DNA"/>
</dbReference>
<comment type="catalytic activity">
    <reaction evidence="3">
        <text>thiosulfate + [thioredoxin]-dithiol = [thioredoxin]-disulfide + hydrogen sulfide + sulfite + 2 H(+)</text>
        <dbReference type="Rhea" id="RHEA:83859"/>
        <dbReference type="Rhea" id="RHEA-COMP:10698"/>
        <dbReference type="Rhea" id="RHEA-COMP:10700"/>
        <dbReference type="ChEBI" id="CHEBI:15378"/>
        <dbReference type="ChEBI" id="CHEBI:17359"/>
        <dbReference type="ChEBI" id="CHEBI:29919"/>
        <dbReference type="ChEBI" id="CHEBI:29950"/>
        <dbReference type="ChEBI" id="CHEBI:33542"/>
        <dbReference type="ChEBI" id="CHEBI:50058"/>
    </reaction>
</comment>
<comment type="catalytic activity">
    <reaction evidence="3">
        <text>thiosulfate + hydrogen cyanide = thiocyanate + sulfite + 2 H(+)</text>
        <dbReference type="Rhea" id="RHEA:16881"/>
        <dbReference type="ChEBI" id="CHEBI:15378"/>
        <dbReference type="ChEBI" id="CHEBI:17359"/>
        <dbReference type="ChEBI" id="CHEBI:18022"/>
        <dbReference type="ChEBI" id="CHEBI:18407"/>
        <dbReference type="ChEBI" id="CHEBI:33542"/>
        <dbReference type="EC" id="2.8.1.1"/>
    </reaction>
</comment>
<dbReference type="PANTHER" id="PTHR43031">
    <property type="entry name" value="FAD-DEPENDENT OXIDOREDUCTASE"/>
    <property type="match status" value="1"/>
</dbReference>
<dbReference type="Gene3D" id="3.40.250.10">
    <property type="entry name" value="Rhodanese-like domain"/>
    <property type="match status" value="1"/>
</dbReference>
<dbReference type="SUPFAM" id="SSF52821">
    <property type="entry name" value="Rhodanese/Cell cycle control phosphatase"/>
    <property type="match status" value="1"/>
</dbReference>
<keyword evidence="2 3" id="KW-0808">Transferase</keyword>
<evidence type="ECO:0000256" key="2">
    <source>
        <dbReference type="ARBA" id="ARBA00022679"/>
    </source>
</evidence>
<evidence type="ECO:0000259" key="4">
    <source>
        <dbReference type="PROSITE" id="PS50206"/>
    </source>
</evidence>
<protein>
    <recommendedName>
        <fullName evidence="3">Thiosulfate sulfurtransferase GlpE</fullName>
        <ecNumber evidence="3">2.8.1.1</ecNumber>
    </recommendedName>
</protein>